<evidence type="ECO:0000256" key="3">
    <source>
        <dbReference type="SAM" id="Phobius"/>
    </source>
</evidence>
<reference evidence="6" key="2">
    <citation type="submission" date="2025-08" db="UniProtKB">
        <authorList>
            <consortium name="Ensembl"/>
        </authorList>
    </citation>
    <scope>IDENTIFICATION</scope>
</reference>
<dbReference type="SUPFAM" id="SSF48726">
    <property type="entry name" value="Immunoglobulin"/>
    <property type="match status" value="1"/>
</dbReference>
<keyword evidence="7" id="KW-1185">Reference proteome</keyword>
<dbReference type="PANTHER" id="PTHR19944">
    <property type="entry name" value="MHC CLASS II-RELATED"/>
    <property type="match status" value="1"/>
</dbReference>
<keyword evidence="3" id="KW-0472">Membrane</keyword>
<reference evidence="6" key="3">
    <citation type="submission" date="2025-09" db="UniProtKB">
        <authorList>
            <consortium name="Ensembl"/>
        </authorList>
    </citation>
    <scope>IDENTIFICATION</scope>
</reference>
<feature type="signal peptide" evidence="4">
    <location>
        <begin position="1"/>
        <end position="20"/>
    </location>
</feature>
<dbReference type="InterPro" id="IPR036179">
    <property type="entry name" value="Ig-like_dom_sf"/>
</dbReference>
<dbReference type="GeneTree" id="ENSGT00940000161847"/>
<feature type="domain" description="Ig-like" evidence="5">
    <location>
        <begin position="133"/>
        <end position="223"/>
    </location>
</feature>
<dbReference type="SMART" id="SM00407">
    <property type="entry name" value="IGc1"/>
    <property type="match status" value="1"/>
</dbReference>
<dbReference type="Ensembl" id="ENSELUT00000099610.1">
    <property type="protein sequence ID" value="ENSELUP00000096950.1"/>
    <property type="gene ID" value="ENSELUG00000010045.3"/>
</dbReference>
<dbReference type="Proteomes" id="UP000265140">
    <property type="component" value="Chromosome 20"/>
</dbReference>
<evidence type="ECO:0000313" key="7">
    <source>
        <dbReference type="Proteomes" id="UP000265140"/>
    </source>
</evidence>
<keyword evidence="1" id="KW-0325">Glycoprotein</keyword>
<evidence type="ECO:0000256" key="4">
    <source>
        <dbReference type="SAM" id="SignalP"/>
    </source>
</evidence>
<accession>A0AAY5L8Y1</accession>
<dbReference type="Gene3D" id="2.60.40.10">
    <property type="entry name" value="Immunoglobulins"/>
    <property type="match status" value="1"/>
</dbReference>
<dbReference type="SUPFAM" id="SSF54452">
    <property type="entry name" value="MHC antigen-recognition domain"/>
    <property type="match status" value="1"/>
</dbReference>
<keyword evidence="3" id="KW-1133">Transmembrane helix</keyword>
<evidence type="ECO:0000313" key="6">
    <source>
        <dbReference type="Ensembl" id="ENSELUP00000096950.1"/>
    </source>
</evidence>
<keyword evidence="4" id="KW-0732">Signal</keyword>
<dbReference type="InterPro" id="IPR013783">
    <property type="entry name" value="Ig-like_fold"/>
</dbReference>
<keyword evidence="3" id="KW-0812">Transmembrane</keyword>
<dbReference type="AlphaFoldDB" id="A0AAY5L8Y1"/>
<dbReference type="Pfam" id="PF07654">
    <property type="entry name" value="C1-set"/>
    <property type="match status" value="1"/>
</dbReference>
<dbReference type="InterPro" id="IPR007110">
    <property type="entry name" value="Ig-like_dom"/>
</dbReference>
<dbReference type="PANTHER" id="PTHR19944:SF86">
    <property type="entry name" value="HLA CLASS II HISTOCOMPATIBILITY ANTIGEN, DR ALPHA CHAIN"/>
    <property type="match status" value="1"/>
</dbReference>
<evidence type="ECO:0000259" key="5">
    <source>
        <dbReference type="PROSITE" id="PS50835"/>
    </source>
</evidence>
<dbReference type="InterPro" id="IPR003597">
    <property type="entry name" value="Ig_C1-set"/>
</dbReference>
<organism evidence="6 7">
    <name type="scientific">Esox lucius</name>
    <name type="common">Northern pike</name>
    <dbReference type="NCBI Taxonomy" id="8010"/>
    <lineage>
        <taxon>Eukaryota</taxon>
        <taxon>Metazoa</taxon>
        <taxon>Chordata</taxon>
        <taxon>Craniata</taxon>
        <taxon>Vertebrata</taxon>
        <taxon>Euteleostomi</taxon>
        <taxon>Actinopterygii</taxon>
        <taxon>Neopterygii</taxon>
        <taxon>Teleostei</taxon>
        <taxon>Protacanthopterygii</taxon>
        <taxon>Esociformes</taxon>
        <taxon>Esocidae</taxon>
        <taxon>Esox</taxon>
    </lineage>
</organism>
<proteinExistence type="predicted"/>
<sequence>MRMNIFVIILILSGTVCTSAQDHELFATLTCFEPSHPELVVMVDGDEVGYTDFQKDEPVMLLPTPADIHIPFSIVNAYAQLSEMWCKERIAWGELATPSIPQVKALFVTATQTACIPKGLAPHSLPQGTKDAPESTIYTRNEVELGVNNTLICFFYNFFPPAIKVNWTKNGMEVTGGASLSRYHPNKDGTFHLFSTLSFTPLEGDIYACTVEHTALEEPKTRSWEPEVSEFSAGPTIFCGVCLTLGLLGVATGTFLLTKRKPCFKYFYTQTGRTGISFDLQGVSANL</sequence>
<reference evidence="6 7" key="1">
    <citation type="submission" date="2020-02" db="EMBL/GenBank/DDBJ databases">
        <title>Esox lucius (northern pike) genome, fEsoLuc1, primary haplotype.</title>
        <authorList>
            <person name="Myers G."/>
            <person name="Karagic N."/>
            <person name="Meyer A."/>
            <person name="Pippel M."/>
            <person name="Reichard M."/>
            <person name="Winkler S."/>
            <person name="Tracey A."/>
            <person name="Sims Y."/>
            <person name="Howe K."/>
            <person name="Rhie A."/>
            <person name="Formenti G."/>
            <person name="Durbin R."/>
            <person name="Fedrigo O."/>
            <person name="Jarvis E.D."/>
        </authorList>
    </citation>
    <scope>NUCLEOTIDE SEQUENCE [LARGE SCALE GENOMIC DNA]</scope>
</reference>
<keyword evidence="2" id="KW-0393">Immunoglobulin domain</keyword>
<name>A0AAY5L8Y1_ESOLU</name>
<dbReference type="PROSITE" id="PS50835">
    <property type="entry name" value="IG_LIKE"/>
    <property type="match status" value="1"/>
</dbReference>
<dbReference type="InterPro" id="IPR003006">
    <property type="entry name" value="Ig/MHC_CS"/>
</dbReference>
<dbReference type="InterPro" id="IPR011162">
    <property type="entry name" value="MHC_I/II-like_Ag-recog"/>
</dbReference>
<evidence type="ECO:0000256" key="1">
    <source>
        <dbReference type="ARBA" id="ARBA00023180"/>
    </source>
</evidence>
<dbReference type="InterPro" id="IPR050160">
    <property type="entry name" value="MHC/Immunoglobulin"/>
</dbReference>
<protein>
    <recommendedName>
        <fullName evidence="5">Ig-like domain-containing protein</fullName>
    </recommendedName>
</protein>
<dbReference type="CDD" id="cd05767">
    <property type="entry name" value="IgC1_MHC_II_alpha"/>
    <property type="match status" value="1"/>
</dbReference>
<evidence type="ECO:0000256" key="2">
    <source>
        <dbReference type="ARBA" id="ARBA00023319"/>
    </source>
</evidence>
<feature type="chain" id="PRO_5044198925" description="Ig-like domain-containing protein" evidence="4">
    <location>
        <begin position="21"/>
        <end position="287"/>
    </location>
</feature>
<feature type="transmembrane region" description="Helical" evidence="3">
    <location>
        <begin position="235"/>
        <end position="257"/>
    </location>
</feature>
<dbReference type="PROSITE" id="PS00290">
    <property type="entry name" value="IG_MHC"/>
    <property type="match status" value="1"/>
</dbReference>